<evidence type="ECO:0000313" key="2">
    <source>
        <dbReference type="EMBL" id="MBW86228.1"/>
    </source>
</evidence>
<reference evidence="2" key="1">
    <citation type="submission" date="2018-02" db="EMBL/GenBank/DDBJ databases">
        <title>Rhizophora mucronata_Transcriptome.</title>
        <authorList>
            <person name="Meera S.P."/>
            <person name="Sreeshan A."/>
            <person name="Augustine A."/>
        </authorList>
    </citation>
    <scope>NUCLEOTIDE SEQUENCE</scope>
    <source>
        <tissue evidence="2">Leaf</tissue>
    </source>
</reference>
<protein>
    <submittedName>
        <fullName evidence="2">Uncharacterized protein LOC105114606</fullName>
    </submittedName>
</protein>
<feature type="compositionally biased region" description="Basic and acidic residues" evidence="1">
    <location>
        <begin position="215"/>
        <end position="224"/>
    </location>
</feature>
<sequence>MAYYSSNFYEDDHVDYTAGEYYSNSTPYYNSYEPAPLVQNPVAYSSYNFNEHQIFRGDPTQYDSPAYKIAYSASIFGEPDHIEHDLGSYYSAKTHYIVSYSVSDFGGPEFDEYDPTPYGGGYDLAATYGKPLPPSDEICYPRSAPDSHVLSSNGVASGMIPAAYGNENVNENTADPQRDSKQVRADDANEQPSKHGNFHEEYGDYETGPGNGSSGDHDDYESGEKVPQIPSGYGLEAMDICESLFGYWPCLWRNGRMANEGREVSDDYYRSNYRNPWKNTADYLFGGSNPYGEKSESGGDYRNAISGYQRHYEEQPLYQQVQYVEDSWFAYPHSTS</sequence>
<dbReference type="AlphaFoldDB" id="A0A2P2IYD9"/>
<dbReference type="GO" id="GO:0004674">
    <property type="term" value="F:protein serine/threonine kinase activity"/>
    <property type="evidence" value="ECO:0007669"/>
    <property type="project" value="TreeGrafter"/>
</dbReference>
<proteinExistence type="predicted"/>
<feature type="region of interest" description="Disordered" evidence="1">
    <location>
        <begin position="165"/>
        <end position="226"/>
    </location>
</feature>
<name>A0A2P2IYD9_RHIMU</name>
<dbReference type="EMBL" id="GGEC01005745">
    <property type="protein sequence ID" value="MBW86228.1"/>
    <property type="molecule type" value="Transcribed_RNA"/>
</dbReference>
<dbReference type="PANTHER" id="PTHR33971">
    <property type="entry name" value="OS06G0232000 PROTEIN"/>
    <property type="match status" value="1"/>
</dbReference>
<dbReference type="InterPro" id="IPR038943">
    <property type="entry name" value="PLDrp1-like"/>
</dbReference>
<evidence type="ECO:0000256" key="1">
    <source>
        <dbReference type="SAM" id="MobiDB-lite"/>
    </source>
</evidence>
<accession>A0A2P2IYD9</accession>
<feature type="compositionally biased region" description="Basic and acidic residues" evidence="1">
    <location>
        <begin position="176"/>
        <end position="187"/>
    </location>
</feature>
<dbReference type="GO" id="GO:0070300">
    <property type="term" value="F:phosphatidic acid binding"/>
    <property type="evidence" value="ECO:0007669"/>
    <property type="project" value="InterPro"/>
</dbReference>
<dbReference type="PANTHER" id="PTHR33971:SF3">
    <property type="entry name" value="UBIQUITIN CARBOXYL-TERMINAL HYDROLASE 36"/>
    <property type="match status" value="1"/>
</dbReference>
<organism evidence="2">
    <name type="scientific">Rhizophora mucronata</name>
    <name type="common">Asiatic mangrove</name>
    <dbReference type="NCBI Taxonomy" id="61149"/>
    <lineage>
        <taxon>Eukaryota</taxon>
        <taxon>Viridiplantae</taxon>
        <taxon>Streptophyta</taxon>
        <taxon>Embryophyta</taxon>
        <taxon>Tracheophyta</taxon>
        <taxon>Spermatophyta</taxon>
        <taxon>Magnoliopsida</taxon>
        <taxon>eudicotyledons</taxon>
        <taxon>Gunneridae</taxon>
        <taxon>Pentapetalae</taxon>
        <taxon>rosids</taxon>
        <taxon>fabids</taxon>
        <taxon>Malpighiales</taxon>
        <taxon>Rhizophoraceae</taxon>
        <taxon>Rhizophora</taxon>
    </lineage>
</organism>